<proteinExistence type="predicted"/>
<comment type="caution">
    <text evidence="1">The sequence shown here is derived from an EMBL/GenBank/DDBJ whole genome shotgun (WGS) entry which is preliminary data.</text>
</comment>
<sequence length="68" mass="8280">MFVDIFGLMSLKSHNERLYFFIRKKEQLAEQPTNKTRKHHSVHTPRNEINVRSLQQQSHKHHILHFFS</sequence>
<dbReference type="AlphaFoldDB" id="A0A822Z0Q1"/>
<keyword evidence="2" id="KW-1185">Reference proteome</keyword>
<gene>
    <name evidence="1" type="ORF">HUJ06_012884</name>
</gene>
<name>A0A822Z0Q1_NELNU</name>
<accession>A0A822Z0Q1</accession>
<dbReference type="EMBL" id="DUZY01000005">
    <property type="protein sequence ID" value="DAD38562.1"/>
    <property type="molecule type" value="Genomic_DNA"/>
</dbReference>
<organism evidence="1 2">
    <name type="scientific">Nelumbo nucifera</name>
    <name type="common">Sacred lotus</name>
    <dbReference type="NCBI Taxonomy" id="4432"/>
    <lineage>
        <taxon>Eukaryota</taxon>
        <taxon>Viridiplantae</taxon>
        <taxon>Streptophyta</taxon>
        <taxon>Embryophyta</taxon>
        <taxon>Tracheophyta</taxon>
        <taxon>Spermatophyta</taxon>
        <taxon>Magnoliopsida</taxon>
        <taxon>Proteales</taxon>
        <taxon>Nelumbonaceae</taxon>
        <taxon>Nelumbo</taxon>
    </lineage>
</organism>
<evidence type="ECO:0000313" key="2">
    <source>
        <dbReference type="Proteomes" id="UP000607653"/>
    </source>
</evidence>
<evidence type="ECO:0000313" key="1">
    <source>
        <dbReference type="EMBL" id="DAD38562.1"/>
    </source>
</evidence>
<protein>
    <submittedName>
        <fullName evidence="1">Uncharacterized protein</fullName>
    </submittedName>
</protein>
<reference evidence="1 2" key="1">
    <citation type="journal article" date="2020" name="Mol. Biol. Evol.">
        <title>Distinct Expression and Methylation Patterns for Genes with Different Fates following a Single Whole-Genome Duplication in Flowering Plants.</title>
        <authorList>
            <person name="Shi T."/>
            <person name="Rahmani R.S."/>
            <person name="Gugger P.F."/>
            <person name="Wang M."/>
            <person name="Li H."/>
            <person name="Zhang Y."/>
            <person name="Li Z."/>
            <person name="Wang Q."/>
            <person name="Van de Peer Y."/>
            <person name="Marchal K."/>
            <person name="Chen J."/>
        </authorList>
    </citation>
    <scope>NUCLEOTIDE SEQUENCE [LARGE SCALE GENOMIC DNA]</scope>
    <source>
        <tissue evidence="1">Leaf</tissue>
    </source>
</reference>
<dbReference type="Proteomes" id="UP000607653">
    <property type="component" value="Unassembled WGS sequence"/>
</dbReference>